<evidence type="ECO:0000256" key="2">
    <source>
        <dbReference type="ARBA" id="ARBA00022741"/>
    </source>
</evidence>
<name>A0A849BGX7_9ACTN</name>
<accession>A0A849BGX7</accession>
<dbReference type="Gene3D" id="1.10.10.160">
    <property type="match status" value="1"/>
</dbReference>
<evidence type="ECO:0000313" key="12">
    <source>
        <dbReference type="EMBL" id="NNH21821.1"/>
    </source>
</evidence>
<comment type="caution">
    <text evidence="12">The sequence shown here is derived from an EMBL/GenBank/DDBJ whole genome shotgun (WGS) entry which is preliminary data.</text>
</comment>
<dbReference type="Pfam" id="PF17946">
    <property type="entry name" value="RecC_C"/>
    <property type="match status" value="1"/>
</dbReference>
<evidence type="ECO:0000256" key="5">
    <source>
        <dbReference type="ARBA" id="ARBA00022806"/>
    </source>
</evidence>
<dbReference type="GO" id="GO:0003677">
    <property type="term" value="F:DNA binding"/>
    <property type="evidence" value="ECO:0007669"/>
    <property type="project" value="UniProtKB-KW"/>
</dbReference>
<dbReference type="InterPro" id="IPR006697">
    <property type="entry name" value="RecC"/>
</dbReference>
<dbReference type="RefSeq" id="WP_171201683.1">
    <property type="nucleotide sequence ID" value="NZ_JABEMA010000009.1"/>
</dbReference>
<dbReference type="Proteomes" id="UP000555552">
    <property type="component" value="Unassembled WGS sequence"/>
</dbReference>
<feature type="domain" description="RecC C-terminal" evidence="11">
    <location>
        <begin position="864"/>
        <end position="983"/>
    </location>
</feature>
<evidence type="ECO:0000256" key="1">
    <source>
        <dbReference type="ARBA" id="ARBA00022722"/>
    </source>
</evidence>
<dbReference type="EMBL" id="JABEMA010000009">
    <property type="protein sequence ID" value="NNH21821.1"/>
    <property type="molecule type" value="Genomic_DNA"/>
</dbReference>
<organism evidence="12 13">
    <name type="scientific">Pseudokineococcus marinus</name>
    <dbReference type="NCBI Taxonomy" id="351215"/>
    <lineage>
        <taxon>Bacteria</taxon>
        <taxon>Bacillati</taxon>
        <taxon>Actinomycetota</taxon>
        <taxon>Actinomycetes</taxon>
        <taxon>Kineosporiales</taxon>
        <taxon>Kineosporiaceae</taxon>
        <taxon>Pseudokineococcus</taxon>
    </lineage>
</organism>
<dbReference type="GO" id="GO:0006281">
    <property type="term" value="P:DNA repair"/>
    <property type="evidence" value="ECO:0007669"/>
    <property type="project" value="UniProtKB-KW"/>
</dbReference>
<evidence type="ECO:0000259" key="11">
    <source>
        <dbReference type="Pfam" id="PF17946"/>
    </source>
</evidence>
<feature type="region of interest" description="Disordered" evidence="10">
    <location>
        <begin position="290"/>
        <end position="329"/>
    </location>
</feature>
<feature type="compositionally biased region" description="Low complexity" evidence="10">
    <location>
        <begin position="806"/>
        <end position="824"/>
    </location>
</feature>
<reference evidence="12 13" key="1">
    <citation type="submission" date="2020-05" db="EMBL/GenBank/DDBJ databases">
        <title>MicrobeNet Type strains.</title>
        <authorList>
            <person name="Nicholson A.C."/>
        </authorList>
    </citation>
    <scope>NUCLEOTIDE SEQUENCE [LARGE SCALE GENOMIC DNA]</scope>
    <source>
        <strain evidence="12 13">JCM 14547</strain>
    </source>
</reference>
<keyword evidence="13" id="KW-1185">Reference proteome</keyword>
<feature type="non-terminal residue" evidence="12">
    <location>
        <position position="984"/>
    </location>
</feature>
<dbReference type="InterPro" id="IPR013986">
    <property type="entry name" value="DExx_box_DNA_helicase_dom_sf"/>
</dbReference>
<keyword evidence="5" id="KW-0347">Helicase</keyword>
<dbReference type="InterPro" id="IPR041500">
    <property type="entry name" value="RecC_C"/>
</dbReference>
<dbReference type="GO" id="GO:0004386">
    <property type="term" value="F:helicase activity"/>
    <property type="evidence" value="ECO:0007669"/>
    <property type="project" value="UniProtKB-KW"/>
</dbReference>
<keyword evidence="6" id="KW-0269">Exonuclease</keyword>
<dbReference type="SUPFAM" id="SSF52540">
    <property type="entry name" value="P-loop containing nucleoside triphosphate hydrolases"/>
    <property type="match status" value="2"/>
</dbReference>
<keyword evidence="7" id="KW-0067">ATP-binding</keyword>
<dbReference type="Gene3D" id="3.40.50.10930">
    <property type="match status" value="1"/>
</dbReference>
<protein>
    <submittedName>
        <fullName evidence="12">Exodeoxyribonuclease V subunit gamma</fullName>
        <ecNumber evidence="12">3.1.11.5</ecNumber>
    </submittedName>
</protein>
<keyword evidence="3" id="KW-0227">DNA damage</keyword>
<sequence length="984" mass="103649">MLVVHRSESADALVRGLAAVLAVPPADPFARDVVAVPAQGVERWIAQRLSHALGASPGGAPDGVCARVDMPRPGRVLDEAVAAVSDEHAAAVEAWSAGRSAWPLLAVLEEGGTPLDRALAEDGRRMAAVQQLARRLAAYGRARPAMLVDWAAGGCSDGADGEVPEDLRWQVDVWRALRERLGPSPAELLEGACARLRAEPDRVDLPDRLSVYGPTRLSPARLAVLGALAAHREVHLWLHHASPALWDAVAAAPAPRRRRDDVVRRSLHEPLLGSLGRDLLELQQLLRLHGLAGPPPGDEGPGAPAPAAVEHRDEHLPPERELPGVEDADRTLLQRLQRALARDEVPADPPPPAPGDRSVRLHSCHGRVRQVEVLREAVLGLLADDPTLEPRDVLVLCPDVEAFAPLVAATFGAGSVEEGSVEDGAPGPGAAAGGHPVRHLRVRVADRAPRRENPLLQVLAQVLDLVGSRVPATAVLDLAGHPAVRRRFRLDDDALERLRGWVVAAGVRWGLDADHRAGWGLGGLRQGTWRAGLDRLLLGVAVEGLPAAADPAATADVGGTGGADLVLGGAVPLDDVDSSDVALAGSLAELVDRLDAVVHLLAGRRDASSWAAALEDAVLRLAAPEPDGPWQAAQLHRELAGAAEGASDALLGAADVRVLLADLLVGRPTRAGFRTGAMTVCTLVPMRSVPSRVVVLLGLDDGAFPRRSAVDGDDLLVRDPWTGEHDPRSEDRQLLLDAVAAAGDHLLVLVTGADERTGADVPPAVPVDELLDALDRTATVPGGRVRDVIRTTHPLQPFDARVFRTPAAGRAPGDPGDASSSGSPAPRPFSFDTGALAAARAAAGPRRPPRPVLAAPLPARPPAAEVSLADLRSFLLHPVRAFWRQRLEVSVVRPDEEPDDALPLDPDGLERWALAQRLLDRRVAGDDVADLLAVELHRGDLPPGPLGERYLRGVGGEVEAVVRASEAERALPPGAVDVDADLGP</sequence>
<dbReference type="GO" id="GO:0005524">
    <property type="term" value="F:ATP binding"/>
    <property type="evidence" value="ECO:0007669"/>
    <property type="project" value="UniProtKB-KW"/>
</dbReference>
<evidence type="ECO:0000256" key="7">
    <source>
        <dbReference type="ARBA" id="ARBA00022840"/>
    </source>
</evidence>
<dbReference type="InterPro" id="IPR011335">
    <property type="entry name" value="Restrct_endonuc-II-like"/>
</dbReference>
<keyword evidence="2" id="KW-0547">Nucleotide-binding</keyword>
<evidence type="ECO:0000256" key="4">
    <source>
        <dbReference type="ARBA" id="ARBA00022801"/>
    </source>
</evidence>
<keyword evidence="9" id="KW-0234">DNA repair</keyword>
<keyword evidence="4 12" id="KW-0378">Hydrolase</keyword>
<dbReference type="GO" id="GO:0008854">
    <property type="term" value="F:exodeoxyribonuclease V activity"/>
    <property type="evidence" value="ECO:0007669"/>
    <property type="project" value="UniProtKB-EC"/>
</dbReference>
<gene>
    <name evidence="12" type="primary">recC</name>
    <name evidence="12" type="ORF">HLB09_01705</name>
</gene>
<evidence type="ECO:0000256" key="6">
    <source>
        <dbReference type="ARBA" id="ARBA00022839"/>
    </source>
</evidence>
<dbReference type="PANTHER" id="PTHR30591">
    <property type="entry name" value="RECBCD ENZYME SUBUNIT RECC"/>
    <property type="match status" value="1"/>
</dbReference>
<dbReference type="NCBIfam" id="TIGR01450">
    <property type="entry name" value="recC"/>
    <property type="match status" value="1"/>
</dbReference>
<evidence type="ECO:0000256" key="10">
    <source>
        <dbReference type="SAM" id="MobiDB-lite"/>
    </source>
</evidence>
<dbReference type="Gene3D" id="3.40.50.300">
    <property type="entry name" value="P-loop containing nucleotide triphosphate hydrolases"/>
    <property type="match status" value="2"/>
</dbReference>
<dbReference type="InterPro" id="IPR027417">
    <property type="entry name" value="P-loop_NTPase"/>
</dbReference>
<evidence type="ECO:0000256" key="8">
    <source>
        <dbReference type="ARBA" id="ARBA00023125"/>
    </source>
</evidence>
<evidence type="ECO:0000256" key="9">
    <source>
        <dbReference type="ARBA" id="ARBA00023204"/>
    </source>
</evidence>
<dbReference type="EC" id="3.1.11.5" evidence="12"/>
<dbReference type="GO" id="GO:0006310">
    <property type="term" value="P:DNA recombination"/>
    <property type="evidence" value="ECO:0007669"/>
    <property type="project" value="TreeGrafter"/>
</dbReference>
<feature type="region of interest" description="Disordered" evidence="10">
    <location>
        <begin position="806"/>
        <end position="831"/>
    </location>
</feature>
<dbReference type="SUPFAM" id="SSF52980">
    <property type="entry name" value="Restriction endonuclease-like"/>
    <property type="match status" value="1"/>
</dbReference>
<keyword evidence="1" id="KW-0540">Nuclease</keyword>
<evidence type="ECO:0000256" key="3">
    <source>
        <dbReference type="ARBA" id="ARBA00022763"/>
    </source>
</evidence>
<dbReference type="Pfam" id="PF04257">
    <property type="entry name" value="Exonuc_V_gamma"/>
    <property type="match status" value="1"/>
</dbReference>
<dbReference type="HAMAP" id="MF_01486">
    <property type="entry name" value="RecC"/>
    <property type="match status" value="1"/>
</dbReference>
<keyword evidence="8" id="KW-0238">DNA-binding</keyword>
<proteinExistence type="inferred from homology"/>
<feature type="compositionally biased region" description="Basic and acidic residues" evidence="10">
    <location>
        <begin position="309"/>
        <end position="329"/>
    </location>
</feature>
<dbReference type="PANTHER" id="PTHR30591:SF1">
    <property type="entry name" value="RECBCD ENZYME SUBUNIT RECC"/>
    <property type="match status" value="1"/>
</dbReference>
<dbReference type="Gene3D" id="1.10.10.990">
    <property type="match status" value="1"/>
</dbReference>
<dbReference type="GO" id="GO:0009338">
    <property type="term" value="C:exodeoxyribonuclease V complex"/>
    <property type="evidence" value="ECO:0007669"/>
    <property type="project" value="InterPro"/>
</dbReference>
<dbReference type="AlphaFoldDB" id="A0A849BGX7"/>
<evidence type="ECO:0000313" key="13">
    <source>
        <dbReference type="Proteomes" id="UP000555552"/>
    </source>
</evidence>
<feature type="region of interest" description="Disordered" evidence="10">
    <location>
        <begin position="340"/>
        <end position="359"/>
    </location>
</feature>